<evidence type="ECO:0000256" key="5">
    <source>
        <dbReference type="ARBA" id="ARBA00022801"/>
    </source>
</evidence>
<dbReference type="GO" id="GO:0016462">
    <property type="term" value="F:pyrophosphatase activity"/>
    <property type="evidence" value="ECO:0007669"/>
    <property type="project" value="InterPro"/>
</dbReference>
<comment type="cofactor">
    <cofactor evidence="2">
        <name>Mg(2+)</name>
        <dbReference type="ChEBI" id="CHEBI:18420"/>
    </cofactor>
</comment>
<sequence length="261" mass="29306">MPSSMAANQKLLQHPSIHPSTQPSRSRAPRLPTPTQVATMAVMVARQGRELQRYSQSTGGRIVVGCIPYRVRRDDGELEVLVITSQKGHGMMFPKGGWEEDESMDEAARREALEEAGVLGDTEQVLGLWHYKSRRYVDQTYEGIMFPLRVADELHQWPEMASRKRTWATLAQVMDGCPHWWMREALETLAARHGKLSIGSTKQPTATAMARAPAGRPGVWRSDLVALTGRDDGAPRRWMDGWVAGDAFLTRETRSRRCGKL</sequence>
<evidence type="ECO:0000256" key="2">
    <source>
        <dbReference type="ARBA" id="ARBA00001946"/>
    </source>
</evidence>
<dbReference type="InterPro" id="IPR047198">
    <property type="entry name" value="DDP-like_NUDIX"/>
</dbReference>
<dbReference type="InterPro" id="IPR020084">
    <property type="entry name" value="NUDIX_hydrolase_CS"/>
</dbReference>
<evidence type="ECO:0000256" key="3">
    <source>
        <dbReference type="ARBA" id="ARBA00005582"/>
    </source>
</evidence>
<dbReference type="GO" id="GO:0005634">
    <property type="term" value="C:nucleus"/>
    <property type="evidence" value="ECO:0007669"/>
    <property type="project" value="TreeGrafter"/>
</dbReference>
<accession>A0A835FVH9</accession>
<dbReference type="Proteomes" id="UP000636709">
    <property type="component" value="Unassembled WGS sequence"/>
</dbReference>
<evidence type="ECO:0000313" key="11">
    <source>
        <dbReference type="Proteomes" id="UP000636709"/>
    </source>
</evidence>
<dbReference type="PROSITE" id="PS00893">
    <property type="entry name" value="NUDIX_BOX"/>
    <property type="match status" value="1"/>
</dbReference>
<comment type="cofactor">
    <cofactor evidence="1">
        <name>Mn(2+)</name>
        <dbReference type="ChEBI" id="CHEBI:29035"/>
    </cofactor>
</comment>
<evidence type="ECO:0000256" key="6">
    <source>
        <dbReference type="ARBA" id="ARBA00022842"/>
    </source>
</evidence>
<dbReference type="OrthoDB" id="2011998at2759"/>
<dbReference type="InterPro" id="IPR000086">
    <property type="entry name" value="NUDIX_hydrolase_dom"/>
</dbReference>
<protein>
    <recommendedName>
        <fullName evidence="9">Nudix hydrolase domain-containing protein</fullName>
    </recommendedName>
</protein>
<keyword evidence="7" id="KW-0464">Manganese</keyword>
<comment type="caution">
    <text evidence="10">The sequence shown here is derived from an EMBL/GenBank/DDBJ whole genome shotgun (WGS) entry which is preliminary data.</text>
</comment>
<reference evidence="10" key="1">
    <citation type="submission" date="2020-07" db="EMBL/GenBank/DDBJ databases">
        <title>Genome sequence and genetic diversity analysis of an under-domesticated orphan crop, white fonio (Digitaria exilis).</title>
        <authorList>
            <person name="Bennetzen J.L."/>
            <person name="Chen S."/>
            <person name="Ma X."/>
            <person name="Wang X."/>
            <person name="Yssel A.E.J."/>
            <person name="Chaluvadi S.R."/>
            <person name="Johnson M."/>
            <person name="Gangashetty P."/>
            <person name="Hamidou F."/>
            <person name="Sanogo M.D."/>
            <person name="Zwaenepoel A."/>
            <person name="Wallace J."/>
            <person name="Van De Peer Y."/>
            <person name="Van Deynze A."/>
        </authorList>
    </citation>
    <scope>NUCLEOTIDE SEQUENCE</scope>
    <source>
        <tissue evidence="10">Leaves</tissue>
    </source>
</reference>
<evidence type="ECO:0000256" key="1">
    <source>
        <dbReference type="ARBA" id="ARBA00001936"/>
    </source>
</evidence>
<comment type="similarity">
    <text evidence="3">Belongs to the Nudix hydrolase family.</text>
</comment>
<keyword evidence="5" id="KW-0378">Hydrolase</keyword>
<feature type="compositionally biased region" description="Polar residues" evidence="8">
    <location>
        <begin position="1"/>
        <end position="11"/>
    </location>
</feature>
<dbReference type="AlphaFoldDB" id="A0A835FVH9"/>
<evidence type="ECO:0000259" key="9">
    <source>
        <dbReference type="PROSITE" id="PS51462"/>
    </source>
</evidence>
<name>A0A835FVH9_9POAL</name>
<evidence type="ECO:0000313" key="10">
    <source>
        <dbReference type="EMBL" id="KAF8775922.1"/>
    </source>
</evidence>
<keyword evidence="6" id="KW-0460">Magnesium</keyword>
<feature type="domain" description="Nudix hydrolase" evidence="9">
    <location>
        <begin position="59"/>
        <end position="190"/>
    </location>
</feature>
<organism evidence="10 11">
    <name type="scientific">Digitaria exilis</name>
    <dbReference type="NCBI Taxonomy" id="1010633"/>
    <lineage>
        <taxon>Eukaryota</taxon>
        <taxon>Viridiplantae</taxon>
        <taxon>Streptophyta</taxon>
        <taxon>Embryophyta</taxon>
        <taxon>Tracheophyta</taxon>
        <taxon>Spermatophyta</taxon>
        <taxon>Magnoliopsida</taxon>
        <taxon>Liliopsida</taxon>
        <taxon>Poales</taxon>
        <taxon>Poaceae</taxon>
        <taxon>PACMAD clade</taxon>
        <taxon>Panicoideae</taxon>
        <taxon>Panicodae</taxon>
        <taxon>Paniceae</taxon>
        <taxon>Anthephorinae</taxon>
        <taxon>Digitaria</taxon>
    </lineage>
</organism>
<dbReference type="PROSITE" id="PS51462">
    <property type="entry name" value="NUDIX"/>
    <property type="match status" value="1"/>
</dbReference>
<keyword evidence="4" id="KW-0479">Metal-binding</keyword>
<dbReference type="EMBL" id="JACEFO010000268">
    <property type="protein sequence ID" value="KAF8775922.1"/>
    <property type="molecule type" value="Genomic_DNA"/>
</dbReference>
<dbReference type="SUPFAM" id="SSF55811">
    <property type="entry name" value="Nudix"/>
    <property type="match status" value="1"/>
</dbReference>
<feature type="region of interest" description="Disordered" evidence="8">
    <location>
        <begin position="1"/>
        <end position="33"/>
    </location>
</feature>
<dbReference type="CDD" id="cd04666">
    <property type="entry name" value="NUDIX_DIPP2_like_Nudt4"/>
    <property type="match status" value="1"/>
</dbReference>
<evidence type="ECO:0000256" key="4">
    <source>
        <dbReference type="ARBA" id="ARBA00022723"/>
    </source>
</evidence>
<proteinExistence type="inferred from homology"/>
<dbReference type="GO" id="GO:0005737">
    <property type="term" value="C:cytoplasm"/>
    <property type="evidence" value="ECO:0007669"/>
    <property type="project" value="TreeGrafter"/>
</dbReference>
<dbReference type="InterPro" id="IPR015797">
    <property type="entry name" value="NUDIX_hydrolase-like_dom_sf"/>
</dbReference>
<dbReference type="Gene3D" id="3.90.79.10">
    <property type="entry name" value="Nucleoside Triphosphate Pyrophosphohydrolase"/>
    <property type="match status" value="1"/>
</dbReference>
<dbReference type="PANTHER" id="PTHR12629:SF42">
    <property type="entry name" value="OS02G0734300 PROTEIN"/>
    <property type="match status" value="1"/>
</dbReference>
<dbReference type="Pfam" id="PF00293">
    <property type="entry name" value="NUDIX"/>
    <property type="match status" value="1"/>
</dbReference>
<evidence type="ECO:0000256" key="8">
    <source>
        <dbReference type="SAM" id="MobiDB-lite"/>
    </source>
</evidence>
<gene>
    <name evidence="10" type="ORF">HU200_004057</name>
</gene>
<dbReference type="PANTHER" id="PTHR12629">
    <property type="entry name" value="DIPHOSPHOINOSITOL POLYPHOSPHATE PHOSPHOHYDROLASE"/>
    <property type="match status" value="1"/>
</dbReference>
<dbReference type="FunFam" id="3.90.79.10:FF:000022">
    <property type="entry name" value="Nudix hydrolase 17, mitochondrial"/>
    <property type="match status" value="1"/>
</dbReference>
<dbReference type="GO" id="GO:0046872">
    <property type="term" value="F:metal ion binding"/>
    <property type="evidence" value="ECO:0007669"/>
    <property type="project" value="UniProtKB-KW"/>
</dbReference>
<keyword evidence="11" id="KW-1185">Reference proteome</keyword>
<evidence type="ECO:0000256" key="7">
    <source>
        <dbReference type="ARBA" id="ARBA00023211"/>
    </source>
</evidence>